<dbReference type="EMBL" id="CP012154">
    <property type="protein sequence ID" value="AKS40858.1"/>
    <property type="molecule type" value="Genomic_DNA"/>
</dbReference>
<dbReference type="AlphaFoldDB" id="A0A0K0XT42"/>
<dbReference type="InterPro" id="IPR011990">
    <property type="entry name" value="TPR-like_helical_dom_sf"/>
</dbReference>
<sequence>MKRLILTLPAALLAASLAQAQQPARVQGFECGVEREVPAGALTQSTYSRLERIYEMIGEENYAEAYPELESLLERTERDDYEQAIVLQAMGHVRYTQDRPLEALAHFQRAVELNSMPNAQQFEMIMLIANIYYQLDRFQDALDQLDLWFCVTPPDQTNVAEVWVMKASLHAQKDEFQQSLDAIDRAISLSDEPKEQWYQLKLAMHLELNEYAEGIDTLKILIPMSPETKNYWLQMAALYMELNNEEQSKATLALAYRRGLLDRQSEFMQLASLLQMQDSPRQAAEVMEDGLARGIIEGTRRNWEMVGGAWYEARELDKALTAYEQAGGMAEDGKIDVQRGFLLIDLERWEEARDALSRAIQLGGLSESDEGNAHLLLGMAYMNLDDFEAAERAFNEATNYSRVRQAAREWLNHMREERGRRSGR</sequence>
<dbReference type="Proteomes" id="UP000066624">
    <property type="component" value="Chromosome"/>
</dbReference>
<dbReference type="PROSITE" id="PS50005">
    <property type="entry name" value="TPR"/>
    <property type="match status" value="2"/>
</dbReference>
<dbReference type="Pfam" id="PF13432">
    <property type="entry name" value="TPR_16"/>
    <property type="match status" value="2"/>
</dbReference>
<dbReference type="Gene3D" id="1.25.40.10">
    <property type="entry name" value="Tetratricopeptide repeat domain"/>
    <property type="match status" value="3"/>
</dbReference>
<dbReference type="SMART" id="SM00028">
    <property type="entry name" value="TPR"/>
    <property type="match status" value="4"/>
</dbReference>
<protein>
    <submittedName>
        <fullName evidence="1">Uncharacterized protein</fullName>
    </submittedName>
</protein>
<dbReference type="KEGG" id="wma:WM2015_476"/>
<accession>A0A0K0XT42</accession>
<dbReference type="PANTHER" id="PTHR12558">
    <property type="entry name" value="CELL DIVISION CYCLE 16,23,27"/>
    <property type="match status" value="1"/>
</dbReference>
<dbReference type="InterPro" id="IPR019734">
    <property type="entry name" value="TPR_rpt"/>
</dbReference>
<organism evidence="1 2">
    <name type="scientific">Wenzhouxiangella marina</name>
    <dbReference type="NCBI Taxonomy" id="1579979"/>
    <lineage>
        <taxon>Bacteria</taxon>
        <taxon>Pseudomonadati</taxon>
        <taxon>Pseudomonadota</taxon>
        <taxon>Gammaproteobacteria</taxon>
        <taxon>Chromatiales</taxon>
        <taxon>Wenzhouxiangellaceae</taxon>
        <taxon>Wenzhouxiangella</taxon>
    </lineage>
</organism>
<evidence type="ECO:0000313" key="2">
    <source>
        <dbReference type="Proteomes" id="UP000066624"/>
    </source>
</evidence>
<proteinExistence type="predicted"/>
<evidence type="ECO:0000313" key="1">
    <source>
        <dbReference type="EMBL" id="AKS40858.1"/>
    </source>
</evidence>
<dbReference type="PANTHER" id="PTHR12558:SF13">
    <property type="entry name" value="CELL DIVISION CYCLE PROTEIN 27 HOMOLOG"/>
    <property type="match status" value="1"/>
</dbReference>
<gene>
    <name evidence="1" type="ORF">WM2015_476</name>
</gene>
<keyword evidence="2" id="KW-1185">Reference proteome</keyword>
<dbReference type="RefSeq" id="WP_049724534.1">
    <property type="nucleotide sequence ID" value="NZ_CP012154.1"/>
</dbReference>
<dbReference type="STRING" id="1579979.WM2015_476"/>
<dbReference type="SUPFAM" id="SSF48452">
    <property type="entry name" value="TPR-like"/>
    <property type="match status" value="2"/>
</dbReference>
<reference evidence="1 2" key="1">
    <citation type="submission" date="2015-07" db="EMBL/GenBank/DDBJ databases">
        <authorList>
            <person name="Noorani M."/>
        </authorList>
    </citation>
    <scope>NUCLEOTIDE SEQUENCE [LARGE SCALE GENOMIC DNA]</scope>
    <source>
        <strain evidence="1 2">KCTC 42284</strain>
    </source>
</reference>
<name>A0A0K0XT42_9GAMM</name>